<dbReference type="FunFam" id="2.60.120.10:FF:000034">
    <property type="entry name" value="Homogentisate 1,2-dioxygenase"/>
    <property type="match status" value="1"/>
</dbReference>
<feature type="domain" description="Homogentisate 1,2-dioxygenase N-terminal" evidence="15">
    <location>
        <begin position="1"/>
        <end position="52"/>
    </location>
</feature>
<feature type="domain" description="Homogentisate 1,2-dioxygenase C-terminal" evidence="14">
    <location>
        <begin position="55"/>
        <end position="209"/>
    </location>
</feature>
<evidence type="ECO:0000256" key="4">
    <source>
        <dbReference type="ARBA" id="ARBA00013127"/>
    </source>
</evidence>
<sequence>FKYPTAAYEDVSGIHHQIVQKFNSQLFSCSLSHSPYDVVAWHGNYAPYKYNLLLFVPVNAVIVDHMDPSIFTVLTAKSSKPGTAIADFVLFPPNRINPALTTFRPAYFHRNVMTEFMGCISGSYDSKSSRFRPGGASLHNCLVPHGPDQSTLDREFNRDSDEPSVTADNDVSFMFETMYQLNTSHWASDKVTNIDTNYLDGWKSIPSTFKLS</sequence>
<proteinExistence type="inferred from homology"/>
<keyword evidence="5 12" id="KW-0479">Metal-binding</keyword>
<dbReference type="GO" id="GO:0005737">
    <property type="term" value="C:cytoplasm"/>
    <property type="evidence" value="ECO:0007669"/>
    <property type="project" value="TreeGrafter"/>
</dbReference>
<evidence type="ECO:0000256" key="2">
    <source>
        <dbReference type="ARBA" id="ARBA00004704"/>
    </source>
</evidence>
<dbReference type="PANTHER" id="PTHR11056">
    <property type="entry name" value="HOMOGENTISATE 1,2-DIOXYGENASE"/>
    <property type="match status" value="1"/>
</dbReference>
<dbReference type="InterPro" id="IPR014710">
    <property type="entry name" value="RmlC-like_jellyroll"/>
</dbReference>
<feature type="binding site" evidence="12">
    <location>
        <position position="115"/>
    </location>
    <ligand>
        <name>Fe cation</name>
        <dbReference type="ChEBI" id="CHEBI:24875"/>
    </ligand>
</feature>
<gene>
    <name evidence="16" type="ORF">AYI68_g5133</name>
</gene>
<dbReference type="STRING" id="133383.A0A1R0GV65"/>
<evidence type="ECO:0000256" key="9">
    <source>
        <dbReference type="ARBA" id="ARBA00023004"/>
    </source>
</evidence>
<dbReference type="OrthoDB" id="1689029at2759"/>
<dbReference type="GO" id="GO:0006559">
    <property type="term" value="P:L-phenylalanine catabolic process"/>
    <property type="evidence" value="ECO:0007669"/>
    <property type="project" value="UniProtKB-UniPathway"/>
</dbReference>
<dbReference type="EMBL" id="LSSL01003150">
    <property type="protein sequence ID" value="OLY80769.1"/>
    <property type="molecule type" value="Genomic_DNA"/>
</dbReference>
<organism evidence="16 17">
    <name type="scientific">Smittium mucronatum</name>
    <dbReference type="NCBI Taxonomy" id="133383"/>
    <lineage>
        <taxon>Eukaryota</taxon>
        <taxon>Fungi</taxon>
        <taxon>Fungi incertae sedis</taxon>
        <taxon>Zoopagomycota</taxon>
        <taxon>Kickxellomycotina</taxon>
        <taxon>Harpellomycetes</taxon>
        <taxon>Harpellales</taxon>
        <taxon>Legeriomycetaceae</taxon>
        <taxon>Smittium</taxon>
    </lineage>
</organism>
<keyword evidence="8" id="KW-0560">Oxidoreductase</keyword>
<keyword evidence="6" id="KW-0828">Tyrosine catabolism</keyword>
<feature type="binding site" evidence="12">
    <location>
        <position position="145"/>
    </location>
    <ligand>
        <name>Fe cation</name>
        <dbReference type="ChEBI" id="CHEBI:24875"/>
    </ligand>
</feature>
<evidence type="ECO:0000256" key="3">
    <source>
        <dbReference type="ARBA" id="ARBA00007757"/>
    </source>
</evidence>
<reference evidence="16 17" key="1">
    <citation type="journal article" date="2016" name="Mol. Biol. Evol.">
        <title>Genome-Wide Survey of Gut Fungi (Harpellales) Reveals the First Horizontally Transferred Ubiquitin Gene from a Mosquito Host.</title>
        <authorList>
            <person name="Wang Y."/>
            <person name="White M.M."/>
            <person name="Kvist S."/>
            <person name="Moncalvo J.M."/>
        </authorList>
    </citation>
    <scope>NUCLEOTIDE SEQUENCE [LARGE SCALE GENOMIC DNA]</scope>
    <source>
        <strain evidence="16 17">ALG-7-W6</strain>
    </source>
</reference>
<evidence type="ECO:0000256" key="1">
    <source>
        <dbReference type="ARBA" id="ARBA00001962"/>
    </source>
</evidence>
<comment type="pathway">
    <text evidence="2">Amino-acid degradation; L-phenylalanine degradation; acetoacetate and fumarate from L-phenylalanine: step 4/6.</text>
</comment>
<dbReference type="UniPathway" id="UPA00139">
    <property type="reaction ID" value="UER00339"/>
</dbReference>
<feature type="compositionally biased region" description="Basic and acidic residues" evidence="13">
    <location>
        <begin position="151"/>
        <end position="161"/>
    </location>
</feature>
<evidence type="ECO:0000256" key="5">
    <source>
        <dbReference type="ARBA" id="ARBA00022723"/>
    </source>
</evidence>
<dbReference type="Pfam" id="PF04209">
    <property type="entry name" value="HgmA_C"/>
    <property type="match status" value="1"/>
</dbReference>
<dbReference type="Pfam" id="PF20510">
    <property type="entry name" value="HgmA_N"/>
    <property type="match status" value="1"/>
</dbReference>
<keyword evidence="10" id="KW-0585">Phenylalanine catabolism</keyword>
<comment type="caution">
    <text evidence="16">The sequence shown here is derived from an EMBL/GenBank/DDBJ whole genome shotgun (WGS) entry which is preliminary data.</text>
</comment>
<dbReference type="Gene3D" id="2.60.120.10">
    <property type="entry name" value="Jelly Rolls"/>
    <property type="match status" value="1"/>
</dbReference>
<evidence type="ECO:0000256" key="12">
    <source>
        <dbReference type="PIRSR" id="PIRSR605708-2"/>
    </source>
</evidence>
<evidence type="ECO:0000256" key="13">
    <source>
        <dbReference type="SAM" id="MobiDB-lite"/>
    </source>
</evidence>
<evidence type="ECO:0000259" key="14">
    <source>
        <dbReference type="Pfam" id="PF04209"/>
    </source>
</evidence>
<dbReference type="EC" id="1.13.11.5" evidence="4"/>
<evidence type="ECO:0000256" key="6">
    <source>
        <dbReference type="ARBA" id="ARBA00022878"/>
    </source>
</evidence>
<evidence type="ECO:0000313" key="17">
    <source>
        <dbReference type="Proteomes" id="UP000187455"/>
    </source>
</evidence>
<feature type="active site" description="Proton acceptor" evidence="11">
    <location>
        <position position="65"/>
    </location>
</feature>
<dbReference type="InterPro" id="IPR005708">
    <property type="entry name" value="Homogentis_dOase"/>
</dbReference>
<accession>A0A1R0GV65</accession>
<keyword evidence="17" id="KW-1185">Reference proteome</keyword>
<dbReference type="InterPro" id="IPR011051">
    <property type="entry name" value="RmlC_Cupin_sf"/>
</dbReference>
<feature type="non-terminal residue" evidence="16">
    <location>
        <position position="1"/>
    </location>
</feature>
<dbReference type="InterPro" id="IPR046452">
    <property type="entry name" value="HgmA_N"/>
</dbReference>
<evidence type="ECO:0000256" key="8">
    <source>
        <dbReference type="ARBA" id="ARBA00023002"/>
    </source>
</evidence>
<dbReference type="InterPro" id="IPR046451">
    <property type="entry name" value="HgmA_C"/>
</dbReference>
<protein>
    <recommendedName>
        <fullName evidence="4">homogentisate 1,2-dioxygenase</fullName>
        <ecNumber evidence="4">1.13.11.5</ecNumber>
    </recommendedName>
</protein>
<dbReference type="SUPFAM" id="SSF51182">
    <property type="entry name" value="RmlC-like cupins"/>
    <property type="match status" value="1"/>
</dbReference>
<dbReference type="AlphaFoldDB" id="A0A1R0GV65"/>
<dbReference type="GO" id="GO:0006572">
    <property type="term" value="P:L-tyrosine catabolic process"/>
    <property type="evidence" value="ECO:0007669"/>
    <property type="project" value="UniProtKB-KW"/>
</dbReference>
<keyword evidence="7 16" id="KW-0223">Dioxygenase</keyword>
<comment type="cofactor">
    <cofactor evidence="1 12">
        <name>Fe cation</name>
        <dbReference type="ChEBI" id="CHEBI:24875"/>
    </cofactor>
</comment>
<name>A0A1R0GV65_9FUNG</name>
<evidence type="ECO:0000259" key="15">
    <source>
        <dbReference type="Pfam" id="PF20510"/>
    </source>
</evidence>
<comment type="similarity">
    <text evidence="3">Belongs to the homogentisate dioxygenase family.</text>
</comment>
<evidence type="ECO:0000256" key="11">
    <source>
        <dbReference type="PIRSR" id="PIRSR605708-1"/>
    </source>
</evidence>
<evidence type="ECO:0000256" key="7">
    <source>
        <dbReference type="ARBA" id="ARBA00022964"/>
    </source>
</evidence>
<keyword evidence="9 12" id="KW-0408">Iron</keyword>
<dbReference type="GO" id="GO:0004411">
    <property type="term" value="F:homogentisate 1,2-dioxygenase activity"/>
    <property type="evidence" value="ECO:0007669"/>
    <property type="project" value="UniProtKB-EC"/>
</dbReference>
<dbReference type="GO" id="GO:0046872">
    <property type="term" value="F:metal ion binding"/>
    <property type="evidence" value="ECO:0007669"/>
    <property type="project" value="UniProtKB-KW"/>
</dbReference>
<dbReference type="Proteomes" id="UP000187455">
    <property type="component" value="Unassembled WGS sequence"/>
</dbReference>
<feature type="binding site" evidence="12">
    <location>
        <position position="109"/>
    </location>
    <ligand>
        <name>Fe cation</name>
        <dbReference type="ChEBI" id="CHEBI:24875"/>
    </ligand>
</feature>
<feature type="binding site" evidence="12">
    <location>
        <position position="124"/>
    </location>
    <ligand>
        <name>homogentisate</name>
        <dbReference type="ChEBI" id="CHEBI:16169"/>
    </ligand>
</feature>
<dbReference type="PANTHER" id="PTHR11056:SF0">
    <property type="entry name" value="HOMOGENTISATE 1,2-DIOXYGENASE"/>
    <property type="match status" value="1"/>
</dbReference>
<feature type="region of interest" description="Disordered" evidence="13">
    <location>
        <begin position="145"/>
        <end position="164"/>
    </location>
</feature>
<evidence type="ECO:0000256" key="10">
    <source>
        <dbReference type="ARBA" id="ARBA00023232"/>
    </source>
</evidence>
<feature type="binding site" evidence="12">
    <location>
        <position position="145"/>
    </location>
    <ligand>
        <name>homogentisate</name>
        <dbReference type="ChEBI" id="CHEBI:16169"/>
    </ligand>
</feature>
<evidence type="ECO:0000313" key="16">
    <source>
        <dbReference type="EMBL" id="OLY80769.1"/>
    </source>
</evidence>